<organism evidence="2 3">
    <name type="scientific">Rhizopus delemar</name>
    <dbReference type="NCBI Taxonomy" id="936053"/>
    <lineage>
        <taxon>Eukaryota</taxon>
        <taxon>Fungi</taxon>
        <taxon>Fungi incertae sedis</taxon>
        <taxon>Mucoromycota</taxon>
        <taxon>Mucoromycotina</taxon>
        <taxon>Mucoromycetes</taxon>
        <taxon>Mucorales</taxon>
        <taxon>Mucorineae</taxon>
        <taxon>Rhizopodaceae</taxon>
        <taxon>Rhizopus</taxon>
    </lineage>
</organism>
<feature type="compositionally biased region" description="Low complexity" evidence="1">
    <location>
        <begin position="359"/>
        <end position="375"/>
    </location>
</feature>
<evidence type="ECO:0000313" key="2">
    <source>
        <dbReference type="EMBL" id="KAG1569996.1"/>
    </source>
</evidence>
<proteinExistence type="predicted"/>
<accession>A0A9P6Z3Q7</accession>
<evidence type="ECO:0000256" key="1">
    <source>
        <dbReference type="SAM" id="MobiDB-lite"/>
    </source>
</evidence>
<evidence type="ECO:0000313" key="3">
    <source>
        <dbReference type="Proteomes" id="UP000740926"/>
    </source>
</evidence>
<comment type="caution">
    <text evidence="2">The sequence shown here is derived from an EMBL/GenBank/DDBJ whole genome shotgun (WGS) entry which is preliminary data.</text>
</comment>
<feature type="region of interest" description="Disordered" evidence="1">
    <location>
        <begin position="165"/>
        <end position="184"/>
    </location>
</feature>
<dbReference type="EMBL" id="JAANIU010000816">
    <property type="protein sequence ID" value="KAG1569996.1"/>
    <property type="molecule type" value="Genomic_DNA"/>
</dbReference>
<gene>
    <name evidence="2" type="ORF">G6F50_005878</name>
</gene>
<protein>
    <submittedName>
        <fullName evidence="2">Uncharacterized protein</fullName>
    </submittedName>
</protein>
<feature type="region of interest" description="Disordered" evidence="1">
    <location>
        <begin position="315"/>
        <end position="346"/>
    </location>
</feature>
<dbReference type="Proteomes" id="UP000740926">
    <property type="component" value="Unassembled WGS sequence"/>
</dbReference>
<feature type="region of interest" description="Disordered" evidence="1">
    <location>
        <begin position="359"/>
        <end position="385"/>
    </location>
</feature>
<dbReference type="AlphaFoldDB" id="A0A9P6Z3Q7"/>
<name>A0A9P6Z3Q7_9FUNG</name>
<keyword evidence="3" id="KW-1185">Reference proteome</keyword>
<sequence>MDLLKSCLPTRSNHNIYLIEDDDDLMDNEQQINKWCVCHCLPKKRKEGLIQLPEGNVRSNRQEFDLQAELDRQEHDINDFLSPFSQEGLIQTEYSPLSRNIAQYPFLLEEEEDAQSLSEHRITAIIDERPKKKVNSARTFNAINIKPAAISQQLSTISLPPITNINTSNRNSDTRFSRPGEPSEITIRPIIPGSVFVDSPTELVDTRSFTAALENTAVKPLQETMIPPTTVPNFNKNRDLSAAAVSVKIPYQPSPPMQYDLKPSSLTSTHSLTIPGTSNARRPSAVAAAQSLIGNKIEGFTEKFALFKKNINTIANGDSSDSSDNESVHDDSNHYHNYNTSEPRDKSVPWESFVAKFNKQSSQSSQSKKQTFSTSRPSDEFEEGRESDFYDEELFDFSKVAAVGKNLGSGFRNALSSLSTKIKNTQLPTP</sequence>
<reference evidence="2 3" key="1">
    <citation type="journal article" date="2020" name="Microb. Genom.">
        <title>Genetic diversity of clinical and environmental Mucorales isolates obtained from an investigation of mucormycosis cases among solid organ transplant recipients.</title>
        <authorList>
            <person name="Nguyen M.H."/>
            <person name="Kaul D."/>
            <person name="Muto C."/>
            <person name="Cheng S.J."/>
            <person name="Richter R.A."/>
            <person name="Bruno V.M."/>
            <person name="Liu G."/>
            <person name="Beyhan S."/>
            <person name="Sundermann A.J."/>
            <person name="Mounaud S."/>
            <person name="Pasculle A.W."/>
            <person name="Nierman W.C."/>
            <person name="Driscoll E."/>
            <person name="Cumbie R."/>
            <person name="Clancy C.J."/>
            <person name="Dupont C.L."/>
        </authorList>
    </citation>
    <scope>NUCLEOTIDE SEQUENCE [LARGE SCALE GENOMIC DNA]</scope>
    <source>
        <strain evidence="2 3">GL24</strain>
    </source>
</reference>